<keyword evidence="19" id="KW-1185">Reference proteome</keyword>
<dbReference type="GO" id="GO:0071555">
    <property type="term" value="P:cell wall organization"/>
    <property type="evidence" value="ECO:0007669"/>
    <property type="project" value="UniProtKB-KW"/>
</dbReference>
<dbReference type="KEGG" id="piv:NCTC13079_01392"/>
<dbReference type="InterPro" id="IPR016167">
    <property type="entry name" value="FAD-bd_PCMH_sub1"/>
</dbReference>
<dbReference type="Gene3D" id="3.90.78.10">
    <property type="entry name" value="UDP-N-acetylenolpyruvoylglucosamine reductase, C-terminal domain"/>
    <property type="match status" value="1"/>
</dbReference>
<dbReference type="GO" id="GO:0051301">
    <property type="term" value="P:cell division"/>
    <property type="evidence" value="ECO:0007669"/>
    <property type="project" value="UniProtKB-KW"/>
</dbReference>
<protein>
    <recommendedName>
        <fullName evidence="16">UDP-N-acetylenolpyruvoylglucosamine reductase</fullName>
        <ecNumber evidence="16">1.3.1.98</ecNumber>
    </recommendedName>
    <alternativeName>
        <fullName evidence="16">UDP-N-acetylmuramate dehydrogenase</fullName>
    </alternativeName>
</protein>
<comment type="function">
    <text evidence="2 16">Cell wall formation.</text>
</comment>
<dbReference type="InterPro" id="IPR011601">
    <property type="entry name" value="MurB_C"/>
</dbReference>
<dbReference type="AlphaFoldDB" id="A0A3S4YW53"/>
<evidence type="ECO:0000256" key="4">
    <source>
        <dbReference type="ARBA" id="ARBA00004752"/>
    </source>
</evidence>
<evidence type="ECO:0000256" key="9">
    <source>
        <dbReference type="ARBA" id="ARBA00022857"/>
    </source>
</evidence>
<evidence type="ECO:0000313" key="18">
    <source>
        <dbReference type="EMBL" id="VEJ36189.1"/>
    </source>
</evidence>
<evidence type="ECO:0000256" key="13">
    <source>
        <dbReference type="ARBA" id="ARBA00023306"/>
    </source>
</evidence>
<keyword evidence="11 16" id="KW-0573">Peptidoglycan synthesis</keyword>
<sequence>MHRKFSENMREQFPMKEVTSFQIGGAVDYFIEPVDEEELSAAIGALEEEKIPWMVMGKGTNMLVSDRGIRGAVVRLEKNFEEVRVEGDRVIAQSGASLRKVAEAARDARLCGLEFAHGIPGAIGGAMTMNAGAYGGEMKDVVETVRAMDRAGNIRVYTNDEMHFRYRNSRVYEEGLIVLEATFRLVPGEKDAITEKMEELWQRRLDKQPLEYPSAGSTFKRPEGHYAGQLIDLAGLRGLTHGGAQVSEKHCGFVINRGGATCKDVVELIRTVQEAVYAKHGVELETEVKVLGE</sequence>
<dbReference type="Gene3D" id="3.30.465.10">
    <property type="match status" value="1"/>
</dbReference>
<dbReference type="EMBL" id="LR134523">
    <property type="protein sequence ID" value="VEJ36189.1"/>
    <property type="molecule type" value="Genomic_DNA"/>
</dbReference>
<feature type="domain" description="FAD-binding PCMH-type" evidence="17">
    <location>
        <begin position="22"/>
        <end position="188"/>
    </location>
</feature>
<evidence type="ECO:0000256" key="3">
    <source>
        <dbReference type="ARBA" id="ARBA00004496"/>
    </source>
</evidence>
<dbReference type="InterPro" id="IPR036318">
    <property type="entry name" value="FAD-bd_PCMH-like_sf"/>
</dbReference>
<dbReference type="OrthoDB" id="9804753at2"/>
<proteinExistence type="inferred from homology"/>
<evidence type="ECO:0000256" key="15">
    <source>
        <dbReference type="ARBA" id="ARBA00048914"/>
    </source>
</evidence>
<evidence type="ECO:0000256" key="16">
    <source>
        <dbReference type="HAMAP-Rule" id="MF_00037"/>
    </source>
</evidence>
<dbReference type="Pfam" id="PF02873">
    <property type="entry name" value="MurB_C"/>
    <property type="match status" value="1"/>
</dbReference>
<dbReference type="InterPro" id="IPR006094">
    <property type="entry name" value="Oxid_FAD_bind_N"/>
</dbReference>
<evidence type="ECO:0000256" key="5">
    <source>
        <dbReference type="ARBA" id="ARBA00022490"/>
    </source>
</evidence>
<reference evidence="18 19" key="1">
    <citation type="submission" date="2018-12" db="EMBL/GenBank/DDBJ databases">
        <authorList>
            <consortium name="Pathogen Informatics"/>
        </authorList>
    </citation>
    <scope>NUCLEOTIDE SEQUENCE [LARGE SCALE GENOMIC DNA]</scope>
    <source>
        <strain evidence="18 19">NCTC13079</strain>
    </source>
</reference>
<keyword evidence="5 16" id="KW-0963">Cytoplasm</keyword>
<evidence type="ECO:0000313" key="19">
    <source>
        <dbReference type="Proteomes" id="UP000269544"/>
    </source>
</evidence>
<dbReference type="GO" id="GO:0009252">
    <property type="term" value="P:peptidoglycan biosynthetic process"/>
    <property type="evidence" value="ECO:0007669"/>
    <property type="project" value="UniProtKB-UniRule"/>
</dbReference>
<dbReference type="GO" id="GO:0071949">
    <property type="term" value="F:FAD binding"/>
    <property type="evidence" value="ECO:0007669"/>
    <property type="project" value="InterPro"/>
</dbReference>
<evidence type="ECO:0000256" key="2">
    <source>
        <dbReference type="ARBA" id="ARBA00003921"/>
    </source>
</evidence>
<keyword evidence="6 16" id="KW-0132">Cell division</keyword>
<dbReference type="NCBIfam" id="TIGR00179">
    <property type="entry name" value="murB"/>
    <property type="match status" value="1"/>
</dbReference>
<dbReference type="Pfam" id="PF01565">
    <property type="entry name" value="FAD_binding_4"/>
    <property type="match status" value="1"/>
</dbReference>
<dbReference type="Gene3D" id="3.30.43.10">
    <property type="entry name" value="Uridine Diphospho-n-acetylenolpyruvylglucosamine Reductase, domain 2"/>
    <property type="match status" value="1"/>
</dbReference>
<organism evidence="18 19">
    <name type="scientific">Aedoeadaptatus ivorii</name>
    <dbReference type="NCBI Taxonomy" id="54006"/>
    <lineage>
        <taxon>Bacteria</taxon>
        <taxon>Bacillati</taxon>
        <taxon>Bacillota</taxon>
        <taxon>Tissierellia</taxon>
        <taxon>Tissierellales</taxon>
        <taxon>Peptoniphilaceae</taxon>
        <taxon>Aedoeadaptatus</taxon>
    </lineage>
</organism>
<evidence type="ECO:0000256" key="6">
    <source>
        <dbReference type="ARBA" id="ARBA00022618"/>
    </source>
</evidence>
<comment type="similarity">
    <text evidence="16">Belongs to the MurB family.</text>
</comment>
<keyword evidence="9 16" id="KW-0521">NADP</keyword>
<dbReference type="GO" id="GO:0005829">
    <property type="term" value="C:cytosol"/>
    <property type="evidence" value="ECO:0007669"/>
    <property type="project" value="TreeGrafter"/>
</dbReference>
<comment type="catalytic activity">
    <reaction evidence="15 16">
        <text>UDP-N-acetyl-alpha-D-muramate + NADP(+) = UDP-N-acetyl-3-O-(1-carboxyvinyl)-alpha-D-glucosamine + NADPH + H(+)</text>
        <dbReference type="Rhea" id="RHEA:12248"/>
        <dbReference type="ChEBI" id="CHEBI:15378"/>
        <dbReference type="ChEBI" id="CHEBI:57783"/>
        <dbReference type="ChEBI" id="CHEBI:58349"/>
        <dbReference type="ChEBI" id="CHEBI:68483"/>
        <dbReference type="ChEBI" id="CHEBI:70757"/>
        <dbReference type="EC" id="1.3.1.98"/>
    </reaction>
</comment>
<dbReference type="GO" id="GO:0008360">
    <property type="term" value="P:regulation of cell shape"/>
    <property type="evidence" value="ECO:0007669"/>
    <property type="project" value="UniProtKB-KW"/>
</dbReference>
<dbReference type="PROSITE" id="PS51387">
    <property type="entry name" value="FAD_PCMH"/>
    <property type="match status" value="1"/>
</dbReference>
<dbReference type="InterPro" id="IPR016169">
    <property type="entry name" value="FAD-bd_PCMH_sub2"/>
</dbReference>
<keyword evidence="14 16" id="KW-0961">Cell wall biogenesis/degradation</keyword>
<keyword evidence="8 16" id="KW-0274">FAD</keyword>
<dbReference type="InterPro" id="IPR036635">
    <property type="entry name" value="MurB_C_sf"/>
</dbReference>
<keyword evidence="10 16" id="KW-0133">Cell shape</keyword>
<dbReference type="GO" id="GO:0008762">
    <property type="term" value="F:UDP-N-acetylmuramate dehydrogenase activity"/>
    <property type="evidence" value="ECO:0007669"/>
    <property type="project" value="UniProtKB-UniRule"/>
</dbReference>
<accession>A0A3S4YW53</accession>
<evidence type="ECO:0000256" key="12">
    <source>
        <dbReference type="ARBA" id="ARBA00023002"/>
    </source>
</evidence>
<evidence type="ECO:0000256" key="10">
    <source>
        <dbReference type="ARBA" id="ARBA00022960"/>
    </source>
</evidence>
<dbReference type="InterPro" id="IPR016166">
    <property type="entry name" value="FAD-bd_PCMH"/>
</dbReference>
<dbReference type="RefSeq" id="WP_126466097.1">
    <property type="nucleotide sequence ID" value="NZ_LR134523.1"/>
</dbReference>
<gene>
    <name evidence="16 18" type="primary">murB</name>
    <name evidence="18" type="ORF">NCTC13079_01392</name>
</gene>
<dbReference type="EC" id="1.3.1.98" evidence="16"/>
<comment type="pathway">
    <text evidence="4 16">Cell wall biogenesis; peptidoglycan biosynthesis.</text>
</comment>
<feature type="active site" description="Proton donor" evidence="16">
    <location>
        <position position="217"/>
    </location>
</feature>
<evidence type="ECO:0000256" key="1">
    <source>
        <dbReference type="ARBA" id="ARBA00001974"/>
    </source>
</evidence>
<dbReference type="NCBIfam" id="NF010480">
    <property type="entry name" value="PRK13905.1"/>
    <property type="match status" value="1"/>
</dbReference>
<evidence type="ECO:0000256" key="8">
    <source>
        <dbReference type="ARBA" id="ARBA00022827"/>
    </source>
</evidence>
<evidence type="ECO:0000256" key="14">
    <source>
        <dbReference type="ARBA" id="ARBA00023316"/>
    </source>
</evidence>
<keyword evidence="7 16" id="KW-0285">Flavoprotein</keyword>
<dbReference type="Proteomes" id="UP000269544">
    <property type="component" value="Chromosome"/>
</dbReference>
<evidence type="ECO:0000256" key="7">
    <source>
        <dbReference type="ARBA" id="ARBA00022630"/>
    </source>
</evidence>
<dbReference type="PANTHER" id="PTHR21071:SF4">
    <property type="entry name" value="UDP-N-ACETYLENOLPYRUVOYLGLUCOSAMINE REDUCTASE"/>
    <property type="match status" value="1"/>
</dbReference>
<dbReference type="InterPro" id="IPR003170">
    <property type="entry name" value="MurB"/>
</dbReference>
<keyword evidence="13 16" id="KW-0131">Cell cycle</keyword>
<dbReference type="PANTHER" id="PTHR21071">
    <property type="entry name" value="UDP-N-ACETYLENOLPYRUVOYLGLUCOSAMINE REDUCTASE"/>
    <property type="match status" value="1"/>
</dbReference>
<feature type="active site" evidence="16">
    <location>
        <position position="167"/>
    </location>
</feature>
<dbReference type="SUPFAM" id="SSF56194">
    <property type="entry name" value="Uridine diphospho-N-Acetylenolpyruvylglucosamine reductase, MurB, C-terminal domain"/>
    <property type="match status" value="1"/>
</dbReference>
<evidence type="ECO:0000256" key="11">
    <source>
        <dbReference type="ARBA" id="ARBA00022984"/>
    </source>
</evidence>
<dbReference type="HAMAP" id="MF_00037">
    <property type="entry name" value="MurB"/>
    <property type="match status" value="1"/>
</dbReference>
<feature type="active site" evidence="16">
    <location>
        <position position="287"/>
    </location>
</feature>
<comment type="cofactor">
    <cofactor evidence="1 16">
        <name>FAD</name>
        <dbReference type="ChEBI" id="CHEBI:57692"/>
    </cofactor>
</comment>
<evidence type="ECO:0000259" key="17">
    <source>
        <dbReference type="PROSITE" id="PS51387"/>
    </source>
</evidence>
<name>A0A3S4YW53_9FIRM</name>
<dbReference type="UniPathway" id="UPA00219"/>
<comment type="subcellular location">
    <subcellularLocation>
        <location evidence="3 16">Cytoplasm</location>
    </subcellularLocation>
</comment>
<keyword evidence="12 16" id="KW-0560">Oxidoreductase</keyword>
<dbReference type="SUPFAM" id="SSF56176">
    <property type="entry name" value="FAD-binding/transporter-associated domain-like"/>
    <property type="match status" value="1"/>
</dbReference>